<organism evidence="1 2">
    <name type="scientific">Kordia antarctica</name>
    <dbReference type="NCBI Taxonomy" id="1218801"/>
    <lineage>
        <taxon>Bacteria</taxon>
        <taxon>Pseudomonadati</taxon>
        <taxon>Bacteroidota</taxon>
        <taxon>Flavobacteriia</taxon>
        <taxon>Flavobacteriales</taxon>
        <taxon>Flavobacteriaceae</taxon>
        <taxon>Kordia</taxon>
    </lineage>
</organism>
<dbReference type="OrthoDB" id="9893939at2"/>
<dbReference type="KEGG" id="kan:IMCC3317_11040"/>
<gene>
    <name evidence="1" type="ORF">IMCC3317_11040</name>
</gene>
<proteinExistence type="predicted"/>
<dbReference type="SUPFAM" id="SSF49464">
    <property type="entry name" value="Carboxypeptidase regulatory domain-like"/>
    <property type="match status" value="1"/>
</dbReference>
<dbReference type="EMBL" id="CP019288">
    <property type="protein sequence ID" value="QHI35756.1"/>
    <property type="molecule type" value="Genomic_DNA"/>
</dbReference>
<dbReference type="Proteomes" id="UP000464657">
    <property type="component" value="Chromosome"/>
</dbReference>
<reference evidence="1 2" key="1">
    <citation type="journal article" date="2013" name="Int. J. Syst. Evol. Microbiol.">
        <title>Kordia antarctica sp. nov., isolated from Antarctic seawater.</title>
        <authorList>
            <person name="Baek K."/>
            <person name="Choi A."/>
            <person name="Kang I."/>
            <person name="Lee K."/>
            <person name="Cho J.C."/>
        </authorList>
    </citation>
    <scope>NUCLEOTIDE SEQUENCE [LARGE SCALE GENOMIC DNA]</scope>
    <source>
        <strain evidence="1 2">IMCC3317</strain>
    </source>
</reference>
<keyword evidence="2" id="KW-1185">Reference proteome</keyword>
<accession>A0A7L4ZHR1</accession>
<dbReference type="RefSeq" id="WP_160128482.1">
    <property type="nucleotide sequence ID" value="NZ_CP019288.1"/>
</dbReference>
<name>A0A7L4ZHR1_9FLAO</name>
<dbReference type="InterPro" id="IPR008969">
    <property type="entry name" value="CarboxyPept-like_regulatory"/>
</dbReference>
<protein>
    <submittedName>
        <fullName evidence="1">Uncharacterized protein</fullName>
    </submittedName>
</protein>
<sequence>MIGVKPKKKKEFIDIDLSLIDGQAKIYGKVTERNIHDNSVTNAVEAQVSVYKNGNLIGLTTTSEDGTYFIESINSDDDYTAKFEKDSVFVTPVFTLASRQAKQINIELTTDAIF</sequence>
<dbReference type="AlphaFoldDB" id="A0A7L4ZHR1"/>
<evidence type="ECO:0000313" key="2">
    <source>
        <dbReference type="Proteomes" id="UP000464657"/>
    </source>
</evidence>
<evidence type="ECO:0000313" key="1">
    <source>
        <dbReference type="EMBL" id="QHI35756.1"/>
    </source>
</evidence>